<accession>A0ABD3G0Z6</accession>
<reference evidence="2 3" key="1">
    <citation type="submission" date="2024-09" db="EMBL/GenBank/DDBJ databases">
        <title>Genome sequencing and assembly of Phytophthora oleae, isolate VK10A, causative agent of rot of olive drupes.</title>
        <authorList>
            <person name="Conti Taguali S."/>
            <person name="Riolo M."/>
            <person name="La Spada F."/>
            <person name="Cacciola S.O."/>
            <person name="Dionisio G."/>
        </authorList>
    </citation>
    <scope>NUCLEOTIDE SEQUENCE [LARGE SCALE GENOMIC DNA]</scope>
    <source>
        <strain evidence="2 3">VK10A</strain>
    </source>
</reference>
<sequence>MLATETTWMDTGSYPHRYLYVTFAIFQCFLGAGVIFGWYRRRFKLEEGMVLDVVGANAGERTHIQRAVQD</sequence>
<evidence type="ECO:0000256" key="1">
    <source>
        <dbReference type="SAM" id="Phobius"/>
    </source>
</evidence>
<keyword evidence="1" id="KW-0472">Membrane</keyword>
<keyword evidence="1" id="KW-1133">Transmembrane helix</keyword>
<feature type="transmembrane region" description="Helical" evidence="1">
    <location>
        <begin position="18"/>
        <end position="39"/>
    </location>
</feature>
<evidence type="ECO:0000313" key="3">
    <source>
        <dbReference type="Proteomes" id="UP001632037"/>
    </source>
</evidence>
<protein>
    <submittedName>
        <fullName evidence="2">Uncharacterized protein</fullName>
    </submittedName>
</protein>
<evidence type="ECO:0000313" key="2">
    <source>
        <dbReference type="EMBL" id="KAL3671725.1"/>
    </source>
</evidence>
<dbReference type="AlphaFoldDB" id="A0ABD3G0Z6"/>
<name>A0ABD3G0Z6_9STRA</name>
<comment type="caution">
    <text evidence="2">The sequence shown here is derived from an EMBL/GenBank/DDBJ whole genome shotgun (WGS) entry which is preliminary data.</text>
</comment>
<proteinExistence type="predicted"/>
<dbReference type="EMBL" id="JBIMZQ010000005">
    <property type="protein sequence ID" value="KAL3671725.1"/>
    <property type="molecule type" value="Genomic_DNA"/>
</dbReference>
<keyword evidence="3" id="KW-1185">Reference proteome</keyword>
<gene>
    <name evidence="2" type="ORF">V7S43_003635</name>
</gene>
<keyword evidence="1" id="KW-0812">Transmembrane</keyword>
<dbReference type="Proteomes" id="UP001632037">
    <property type="component" value="Unassembled WGS sequence"/>
</dbReference>
<organism evidence="2 3">
    <name type="scientific">Phytophthora oleae</name>
    <dbReference type="NCBI Taxonomy" id="2107226"/>
    <lineage>
        <taxon>Eukaryota</taxon>
        <taxon>Sar</taxon>
        <taxon>Stramenopiles</taxon>
        <taxon>Oomycota</taxon>
        <taxon>Peronosporomycetes</taxon>
        <taxon>Peronosporales</taxon>
        <taxon>Peronosporaceae</taxon>
        <taxon>Phytophthora</taxon>
    </lineage>
</organism>